<name>A0A9J7KGF0_BRAFL</name>
<dbReference type="InterPro" id="IPR016187">
    <property type="entry name" value="CTDL_fold"/>
</dbReference>
<proteinExistence type="predicted"/>
<keyword evidence="2" id="KW-1185">Reference proteome</keyword>
<feature type="domain" description="C-type lectin" evidence="1">
    <location>
        <begin position="75"/>
        <end position="126"/>
    </location>
</feature>
<evidence type="ECO:0000259" key="1">
    <source>
        <dbReference type="PROSITE" id="PS50041"/>
    </source>
</evidence>
<dbReference type="PROSITE" id="PS50041">
    <property type="entry name" value="C_TYPE_LECTIN_2"/>
    <property type="match status" value="1"/>
</dbReference>
<dbReference type="Pfam" id="PF00059">
    <property type="entry name" value="Lectin_C"/>
    <property type="match status" value="1"/>
</dbReference>
<organism evidence="2 3">
    <name type="scientific">Branchiostoma floridae</name>
    <name type="common">Florida lancelet</name>
    <name type="synonym">Amphioxus</name>
    <dbReference type="NCBI Taxonomy" id="7739"/>
    <lineage>
        <taxon>Eukaryota</taxon>
        <taxon>Metazoa</taxon>
        <taxon>Chordata</taxon>
        <taxon>Cephalochordata</taxon>
        <taxon>Leptocardii</taxon>
        <taxon>Amphioxiformes</taxon>
        <taxon>Branchiostomatidae</taxon>
        <taxon>Branchiostoma</taxon>
    </lineage>
</organism>
<dbReference type="InterPro" id="IPR008979">
    <property type="entry name" value="Galactose-bd-like_sf"/>
</dbReference>
<dbReference type="SUPFAM" id="SSF56436">
    <property type="entry name" value="C-type lectin-like"/>
    <property type="match status" value="1"/>
</dbReference>
<evidence type="ECO:0000313" key="2">
    <source>
        <dbReference type="Proteomes" id="UP000001554"/>
    </source>
</evidence>
<reference evidence="2" key="1">
    <citation type="journal article" date="2020" name="Nat. Ecol. Evol.">
        <title>Deeply conserved synteny resolves early events in vertebrate evolution.</title>
        <authorList>
            <person name="Simakov O."/>
            <person name="Marletaz F."/>
            <person name="Yue J.X."/>
            <person name="O'Connell B."/>
            <person name="Jenkins J."/>
            <person name="Brandt A."/>
            <person name="Calef R."/>
            <person name="Tung C.H."/>
            <person name="Huang T.K."/>
            <person name="Schmutz J."/>
            <person name="Satoh N."/>
            <person name="Yu J.K."/>
            <person name="Putnam N.H."/>
            <person name="Green R.E."/>
            <person name="Rokhsar D.S."/>
        </authorList>
    </citation>
    <scope>NUCLEOTIDE SEQUENCE [LARGE SCALE GENOMIC DNA]</scope>
    <source>
        <strain evidence="2">S238N-H82</strain>
    </source>
</reference>
<protein>
    <submittedName>
        <fullName evidence="3">Snaclec A14-like</fullName>
    </submittedName>
</protein>
<dbReference type="InterPro" id="IPR001304">
    <property type="entry name" value="C-type_lectin-like"/>
</dbReference>
<dbReference type="Gene3D" id="3.10.100.10">
    <property type="entry name" value="Mannose-Binding Protein A, subunit A"/>
    <property type="match status" value="1"/>
</dbReference>
<dbReference type="GeneID" id="118406027"/>
<sequence length="140" mass="15759">MTAYTEGDERKMFQATFDRSGREVLHLAIAVHAKVVRLTPHSRVGTAAMDIGLLGCPIKEQRAKDLSCGKGWRMFEERCYQKFPSPLVWWAAERYCQALGGHLAAVNTLQENKFLRISFETGWIGMKLGAVILMSSCHLD</sequence>
<gene>
    <name evidence="3" type="primary">LOC118406027</name>
</gene>
<dbReference type="KEGG" id="bfo:118406027"/>
<dbReference type="RefSeq" id="XP_035661774.1">
    <property type="nucleotide sequence ID" value="XM_035805881.1"/>
</dbReference>
<dbReference type="AlphaFoldDB" id="A0A9J7KGF0"/>
<dbReference type="SUPFAM" id="SSF49785">
    <property type="entry name" value="Galactose-binding domain-like"/>
    <property type="match status" value="1"/>
</dbReference>
<dbReference type="OrthoDB" id="6153550at2759"/>
<dbReference type="Proteomes" id="UP000001554">
    <property type="component" value="Chromosome 18"/>
</dbReference>
<dbReference type="Gene3D" id="2.60.120.260">
    <property type="entry name" value="Galactose-binding domain-like"/>
    <property type="match status" value="1"/>
</dbReference>
<accession>A0A9J7KGF0</accession>
<reference evidence="3" key="2">
    <citation type="submission" date="2025-08" db="UniProtKB">
        <authorList>
            <consortium name="RefSeq"/>
        </authorList>
    </citation>
    <scope>IDENTIFICATION</scope>
    <source>
        <strain evidence="3">S238N-H82</strain>
        <tissue evidence="3">Testes</tissue>
    </source>
</reference>
<dbReference type="InterPro" id="IPR016186">
    <property type="entry name" value="C-type_lectin-like/link_sf"/>
</dbReference>
<evidence type="ECO:0000313" key="3">
    <source>
        <dbReference type="RefSeq" id="XP_035661774.1"/>
    </source>
</evidence>
<dbReference type="CDD" id="cd00037">
    <property type="entry name" value="CLECT"/>
    <property type="match status" value="1"/>
</dbReference>